<evidence type="ECO:0000313" key="1">
    <source>
        <dbReference type="EMBL" id="MEQ2167603.1"/>
    </source>
</evidence>
<keyword evidence="2" id="KW-1185">Reference proteome</keyword>
<dbReference type="EMBL" id="JAHRIO010030251">
    <property type="protein sequence ID" value="MEQ2167603.1"/>
    <property type="molecule type" value="Genomic_DNA"/>
</dbReference>
<organism evidence="1 2">
    <name type="scientific">Goodea atripinnis</name>
    <dbReference type="NCBI Taxonomy" id="208336"/>
    <lineage>
        <taxon>Eukaryota</taxon>
        <taxon>Metazoa</taxon>
        <taxon>Chordata</taxon>
        <taxon>Craniata</taxon>
        <taxon>Vertebrata</taxon>
        <taxon>Euteleostomi</taxon>
        <taxon>Actinopterygii</taxon>
        <taxon>Neopterygii</taxon>
        <taxon>Teleostei</taxon>
        <taxon>Neoteleostei</taxon>
        <taxon>Acanthomorphata</taxon>
        <taxon>Ovalentaria</taxon>
        <taxon>Atherinomorphae</taxon>
        <taxon>Cyprinodontiformes</taxon>
        <taxon>Goodeidae</taxon>
        <taxon>Goodea</taxon>
    </lineage>
</organism>
<dbReference type="Proteomes" id="UP001476798">
    <property type="component" value="Unassembled WGS sequence"/>
</dbReference>
<evidence type="ECO:0000313" key="2">
    <source>
        <dbReference type="Proteomes" id="UP001476798"/>
    </source>
</evidence>
<feature type="non-terminal residue" evidence="1">
    <location>
        <position position="1"/>
    </location>
</feature>
<sequence length="75" mass="8505">KGNNLQVKGLIEKGIEVTAFVLGAARLCLRKDVVRLQAQAHKWVAETWRALKHQVTEHGNTAQGTKSREYPVRLW</sequence>
<protein>
    <submittedName>
        <fullName evidence="1">Uncharacterized protein</fullName>
    </submittedName>
</protein>
<accession>A0ABV0N882</accession>
<comment type="caution">
    <text evidence="1">The sequence shown here is derived from an EMBL/GenBank/DDBJ whole genome shotgun (WGS) entry which is preliminary data.</text>
</comment>
<gene>
    <name evidence="1" type="ORF">GOODEAATRI_005758</name>
</gene>
<name>A0ABV0N882_9TELE</name>
<reference evidence="1 2" key="1">
    <citation type="submission" date="2021-06" db="EMBL/GenBank/DDBJ databases">
        <authorList>
            <person name="Palmer J.M."/>
        </authorList>
    </citation>
    <scope>NUCLEOTIDE SEQUENCE [LARGE SCALE GENOMIC DNA]</scope>
    <source>
        <strain evidence="1 2">GA_2019</strain>
        <tissue evidence="1">Muscle</tissue>
    </source>
</reference>
<proteinExistence type="predicted"/>